<dbReference type="InterPro" id="IPR029016">
    <property type="entry name" value="GAF-like_dom_sf"/>
</dbReference>
<feature type="domain" description="PAS" evidence="11">
    <location>
        <begin position="896"/>
        <end position="944"/>
    </location>
</feature>
<keyword evidence="5" id="KW-0812">Transmembrane</keyword>
<dbReference type="SUPFAM" id="SSF55781">
    <property type="entry name" value="GAF domain-like"/>
    <property type="match status" value="2"/>
</dbReference>
<keyword evidence="8" id="KW-1133">Transmembrane helix</keyword>
<keyword evidence="15" id="KW-1185">Reference proteome</keyword>
<dbReference type="PANTHER" id="PTHR44757">
    <property type="entry name" value="DIGUANYLATE CYCLASE DGCP"/>
    <property type="match status" value="1"/>
</dbReference>
<evidence type="ECO:0000256" key="1">
    <source>
        <dbReference type="ARBA" id="ARBA00004429"/>
    </source>
</evidence>
<feature type="domain" description="PAC" evidence="12">
    <location>
        <begin position="843"/>
        <end position="895"/>
    </location>
</feature>
<dbReference type="NCBIfam" id="TIGR00254">
    <property type="entry name" value="GGDEF"/>
    <property type="match status" value="1"/>
</dbReference>
<dbReference type="PANTHER" id="PTHR44757:SF2">
    <property type="entry name" value="BIOFILM ARCHITECTURE MAINTENANCE PROTEIN MBAA"/>
    <property type="match status" value="1"/>
</dbReference>
<evidence type="ECO:0000313" key="15">
    <source>
        <dbReference type="Proteomes" id="UP000184315"/>
    </source>
</evidence>
<keyword evidence="3" id="KW-0997">Cell inner membrane</keyword>
<evidence type="ECO:0000256" key="4">
    <source>
        <dbReference type="ARBA" id="ARBA00022679"/>
    </source>
</evidence>
<keyword evidence="2" id="KW-1003">Cell membrane</keyword>
<dbReference type="PROSITE" id="PS50112">
    <property type="entry name" value="PAS"/>
    <property type="match status" value="3"/>
</dbReference>
<dbReference type="Pfam" id="PF13188">
    <property type="entry name" value="PAS_8"/>
    <property type="match status" value="1"/>
</dbReference>
<feature type="domain" description="Phytochrome chromophore attachment site" evidence="10">
    <location>
        <begin position="1049"/>
        <end position="1185"/>
    </location>
</feature>
<feature type="domain" description="PAC" evidence="12">
    <location>
        <begin position="714"/>
        <end position="768"/>
    </location>
</feature>
<feature type="domain" description="GGDEF" evidence="13">
    <location>
        <begin position="1240"/>
        <end position="1377"/>
    </location>
</feature>
<evidence type="ECO:0000256" key="7">
    <source>
        <dbReference type="ARBA" id="ARBA00022741"/>
    </source>
</evidence>
<dbReference type="Pfam" id="PF08447">
    <property type="entry name" value="PAS_3"/>
    <property type="match status" value="2"/>
</dbReference>
<dbReference type="FunFam" id="2.10.70.100:FF:000001">
    <property type="entry name" value="Sensory transduction histidine kinase"/>
    <property type="match status" value="1"/>
</dbReference>
<dbReference type="InterPro" id="IPR035965">
    <property type="entry name" value="PAS-like_dom_sf"/>
</dbReference>
<keyword evidence="6" id="KW-0677">Repeat</keyword>
<reference evidence="15" key="1">
    <citation type="submission" date="2015-10" db="EMBL/GenBank/DDBJ databases">
        <authorList>
            <person name="Regsiter A."/>
            <person name="william w."/>
        </authorList>
    </citation>
    <scope>NUCLEOTIDE SEQUENCE [LARGE SCALE GENOMIC DNA]</scope>
</reference>
<dbReference type="InterPro" id="IPR029787">
    <property type="entry name" value="Nucleotide_cyclase"/>
</dbReference>
<dbReference type="SMART" id="SM00267">
    <property type="entry name" value="GGDEF"/>
    <property type="match status" value="1"/>
</dbReference>
<evidence type="ECO:0000256" key="6">
    <source>
        <dbReference type="ARBA" id="ARBA00022737"/>
    </source>
</evidence>
<dbReference type="EMBL" id="CZDF01000172">
    <property type="protein sequence ID" value="CUR34573.1"/>
    <property type="molecule type" value="Genomic_DNA"/>
</dbReference>
<feature type="domain" description="PAC" evidence="12">
    <location>
        <begin position="976"/>
        <end position="1029"/>
    </location>
</feature>
<dbReference type="CDD" id="cd01949">
    <property type="entry name" value="GGDEF"/>
    <property type="match status" value="1"/>
</dbReference>
<evidence type="ECO:0000259" key="11">
    <source>
        <dbReference type="PROSITE" id="PS50112"/>
    </source>
</evidence>
<dbReference type="SMART" id="SM00086">
    <property type="entry name" value="PAC"/>
    <property type="match status" value="3"/>
</dbReference>
<evidence type="ECO:0000259" key="12">
    <source>
        <dbReference type="PROSITE" id="PS50113"/>
    </source>
</evidence>
<dbReference type="SMART" id="SM00065">
    <property type="entry name" value="GAF"/>
    <property type="match status" value="2"/>
</dbReference>
<feature type="domain" description="PAS" evidence="11">
    <location>
        <begin position="504"/>
        <end position="546"/>
    </location>
</feature>
<dbReference type="GO" id="GO:0052621">
    <property type="term" value="F:diguanylate cyclase activity"/>
    <property type="evidence" value="ECO:0007669"/>
    <property type="project" value="UniProtKB-EC"/>
</dbReference>
<dbReference type="Gene3D" id="3.30.450.40">
    <property type="match status" value="2"/>
</dbReference>
<evidence type="ECO:0000256" key="5">
    <source>
        <dbReference type="ARBA" id="ARBA00022692"/>
    </source>
</evidence>
<accession>A0A1J1LPR6</accession>
<dbReference type="InterPro" id="IPR016132">
    <property type="entry name" value="Phyto_chromo_attachment"/>
</dbReference>
<evidence type="ECO:0000259" key="10">
    <source>
        <dbReference type="PROSITE" id="PS50046"/>
    </source>
</evidence>
<evidence type="ECO:0000256" key="2">
    <source>
        <dbReference type="ARBA" id="ARBA00022475"/>
    </source>
</evidence>
<evidence type="ECO:0000256" key="9">
    <source>
        <dbReference type="ARBA" id="ARBA00023136"/>
    </source>
</evidence>
<dbReference type="OrthoDB" id="9759607at2"/>
<dbReference type="InterPro" id="IPR003018">
    <property type="entry name" value="GAF"/>
</dbReference>
<dbReference type="Gene3D" id="3.30.450.20">
    <property type="entry name" value="PAS domain"/>
    <property type="match status" value="5"/>
</dbReference>
<dbReference type="SUPFAM" id="SSF55073">
    <property type="entry name" value="Nucleotide cyclase"/>
    <property type="match status" value="1"/>
</dbReference>
<keyword evidence="14" id="KW-0548">Nucleotidyltransferase</keyword>
<sequence>MLFGHLPMSAIALEQTLNQIMAITQQIHRPLELGDILDVTVKGIREILGCDRALIYRFLPEGDAVIAEESISSETLPIIGQLIYDPCFQAKWVDLYRQGQISFIEDTAAKPLAPCYKQLLQRLKIAANLVVPILLPPSPVETRHGASVPASSTLPNLWGLLIVHQCDSPRHWKPLEIQFLQQVAIHVAIAVQCREPNQPIREFHQWQQQTLQSPSRRDAPKAYGMAEPRRVSTEECGCCHSVDESLLKSSTPPVSISDLRGWDRLQTPIWIFDIENLQMWWANKAALHIWNATNREELLQRNFKDVSEATRIRLNAYLQQFQHQETVTETWTFYPEGKPISVRCTCSGIEIETGRMAMLVEGITEVANENTPETLRSIEVLHHTSVMISLYTLNGVPLMQNPAALHCYGDTLHPNRADDNMFVRHFVDPNIGETARLTAQSGAVFSIETQVYTLNGIRWHGLDVRCTRDPVTGHPMLLVNEKDITEKQASLIERQRVEQELRWKEALLRSMTDTSNLAFFVVDNRTDNILYFNHRFCEIWGIEHLERQILEGVLKNNDIIPPCIRLIADVHAFAESCKPLQSEDNRTVIEDEIAFSDGRTIRRFSSQIRDQSDHYFGRLYIFEDISDRIAAQKALKVSEDRWQYALEGNGDGVWDWEPQTHQVFFSRRWKEMLGFAEDEIGNTLEEWENRVHPDDIEAVYRKINQHFQGETEQYISEHRVLCKDGSYKWILDRGQILSRSSLKSLPLRMIGTHTDITERKAMEETLRERETRLSLALEAARMGTWDWNILTNEILYSEQLRLMFGLSGPYDRSYEAFLEIVHPEDRRLVDQSVRCALSETDDYHVEFRIILAEGAVHWICNKGQVYYNESGQAIRMIGVAMDITAQKRSEIDLRESEERYRSVIAAMGEGIVLQQTDGQIVACNQSAERILGLSSDQMMGRTSIDSRWWAIQHDGSPFPGENHPSMVTLRTGEPQFDVIMGVHKPDGDLTWISINSQPLFHSHQPQAYAVVTSFSDITIRKQAEEALKQQAERERMIYTITQRIRQSLDLDEILQTTVAEVRQFLQADRVIIYRFNSDWSGVVVKESVEPGWKSILNLEITDTYFVQNQNKSYEQHTIKATADIYTANLHSCHLELLEQLQVRAKLVVPIVQNQGLWGLLVAHHCSGPREWYSLEIELLKQLAVQFAIAIYQSELHQQLQFANQQLQNLAMVDQLTKIANRRCFDEILNQEWHRLIREQRPLSLLLCDIDYFKQYNDTYGHSQGDICLQQVAQALQQAVQRSIDLVARYGGEEFVVILPHTDQEGALQVAEKIQEAIQQFNQPHRASAVSQRVTMSIGICTLIPTLDRVPLDLINAADEALYQAKTQGRNRAVSRIL</sequence>
<dbReference type="InterPro" id="IPR043128">
    <property type="entry name" value="Rev_trsase/Diguanyl_cyclase"/>
</dbReference>
<feature type="domain" description="Phytochrome chromophore attachment site" evidence="10">
    <location>
        <begin position="32"/>
        <end position="186"/>
    </location>
</feature>
<keyword evidence="4 14" id="KW-0808">Transferase</keyword>
<dbReference type="STRING" id="671072.PL9214650012"/>
<dbReference type="CDD" id="cd00130">
    <property type="entry name" value="PAS"/>
    <property type="match status" value="3"/>
</dbReference>
<dbReference type="NCBIfam" id="TIGR00229">
    <property type="entry name" value="sensory_box"/>
    <property type="match status" value="2"/>
</dbReference>
<dbReference type="InterPro" id="IPR000014">
    <property type="entry name" value="PAS"/>
</dbReference>
<comment type="subcellular location">
    <subcellularLocation>
        <location evidence="1">Cell inner membrane</location>
        <topology evidence="1">Multi-pass membrane protein</topology>
    </subcellularLocation>
</comment>
<dbReference type="GO" id="GO:0005886">
    <property type="term" value="C:plasma membrane"/>
    <property type="evidence" value="ECO:0007669"/>
    <property type="project" value="UniProtKB-SubCell"/>
</dbReference>
<protein>
    <submittedName>
        <fullName evidence="14">Putative Diguanylate cyclase</fullName>
        <ecNumber evidence="14">2.7.7.65</ecNumber>
    </submittedName>
</protein>
<dbReference type="PROSITE" id="PS50046">
    <property type="entry name" value="PHYTOCHROME_2"/>
    <property type="match status" value="2"/>
</dbReference>
<evidence type="ECO:0000256" key="3">
    <source>
        <dbReference type="ARBA" id="ARBA00022519"/>
    </source>
</evidence>
<dbReference type="InterPro" id="IPR001610">
    <property type="entry name" value="PAC"/>
</dbReference>
<name>A0A1J1LPR6_9CYAN</name>
<keyword evidence="7" id="KW-0547">Nucleotide-binding</keyword>
<evidence type="ECO:0000313" key="14">
    <source>
        <dbReference type="EMBL" id="CUR34573.1"/>
    </source>
</evidence>
<dbReference type="Gene3D" id="3.30.70.270">
    <property type="match status" value="1"/>
</dbReference>
<dbReference type="PROSITE" id="PS50113">
    <property type="entry name" value="PAC"/>
    <property type="match status" value="3"/>
</dbReference>
<evidence type="ECO:0000256" key="8">
    <source>
        <dbReference type="ARBA" id="ARBA00022989"/>
    </source>
</evidence>
<dbReference type="Pfam" id="PF00990">
    <property type="entry name" value="GGDEF"/>
    <property type="match status" value="1"/>
</dbReference>
<dbReference type="GO" id="GO:0000166">
    <property type="term" value="F:nucleotide binding"/>
    <property type="evidence" value="ECO:0007669"/>
    <property type="project" value="UniProtKB-KW"/>
</dbReference>
<dbReference type="Pfam" id="PF01590">
    <property type="entry name" value="GAF"/>
    <property type="match status" value="2"/>
</dbReference>
<dbReference type="InterPro" id="IPR052155">
    <property type="entry name" value="Biofilm_reg_signaling"/>
</dbReference>
<proteinExistence type="predicted"/>
<dbReference type="Pfam" id="PF13426">
    <property type="entry name" value="PAS_9"/>
    <property type="match status" value="2"/>
</dbReference>
<organism evidence="14 15">
    <name type="scientific">Planktothrix tepida PCC 9214</name>
    <dbReference type="NCBI Taxonomy" id="671072"/>
    <lineage>
        <taxon>Bacteria</taxon>
        <taxon>Bacillati</taxon>
        <taxon>Cyanobacteriota</taxon>
        <taxon>Cyanophyceae</taxon>
        <taxon>Oscillatoriophycideae</taxon>
        <taxon>Oscillatoriales</taxon>
        <taxon>Microcoleaceae</taxon>
        <taxon>Planktothrix</taxon>
    </lineage>
</organism>
<evidence type="ECO:0000259" key="13">
    <source>
        <dbReference type="PROSITE" id="PS50887"/>
    </source>
</evidence>
<dbReference type="Gene3D" id="2.10.70.100">
    <property type="match status" value="1"/>
</dbReference>
<dbReference type="SMART" id="SM00091">
    <property type="entry name" value="PAS"/>
    <property type="match status" value="5"/>
</dbReference>
<gene>
    <name evidence="14" type="ORF">PL9214650012</name>
</gene>
<dbReference type="FunFam" id="3.30.70.270:FF:000001">
    <property type="entry name" value="Diguanylate cyclase domain protein"/>
    <property type="match status" value="1"/>
</dbReference>
<dbReference type="EC" id="2.7.7.65" evidence="14"/>
<dbReference type="InterPro" id="IPR000160">
    <property type="entry name" value="GGDEF_dom"/>
</dbReference>
<dbReference type="InterPro" id="IPR000700">
    <property type="entry name" value="PAS-assoc_C"/>
</dbReference>
<dbReference type="Proteomes" id="UP000184315">
    <property type="component" value="Unassembled WGS sequence"/>
</dbReference>
<keyword evidence="9" id="KW-0472">Membrane</keyword>
<feature type="domain" description="PAS" evidence="11">
    <location>
        <begin position="638"/>
        <end position="710"/>
    </location>
</feature>
<dbReference type="InterPro" id="IPR013655">
    <property type="entry name" value="PAS_fold_3"/>
</dbReference>
<dbReference type="PROSITE" id="PS50887">
    <property type="entry name" value="GGDEF"/>
    <property type="match status" value="1"/>
</dbReference>
<dbReference type="SUPFAM" id="SSF55785">
    <property type="entry name" value="PYP-like sensor domain (PAS domain)"/>
    <property type="match status" value="5"/>
</dbReference>